<reference evidence="1" key="1">
    <citation type="submission" date="2024-03" db="EMBL/GenBank/DDBJ databases">
        <title>Novel Streptomyces species of biotechnological and ecological value are a feature of Machair soil.</title>
        <authorList>
            <person name="Prole J.R."/>
            <person name="Goodfellow M."/>
            <person name="Allenby N."/>
            <person name="Ward A.C."/>
        </authorList>
    </citation>
    <scope>NUCLEOTIDE SEQUENCE</scope>
    <source>
        <strain evidence="1">MS1.AVA.4</strain>
    </source>
</reference>
<protein>
    <submittedName>
        <fullName evidence="1">ABC transporter ATP-binding protein</fullName>
    </submittedName>
</protein>
<keyword evidence="2" id="KW-1185">Reference proteome</keyword>
<dbReference type="Proteomes" id="UP001375539">
    <property type="component" value="Unassembled WGS sequence"/>
</dbReference>
<proteinExistence type="predicted"/>
<organism evidence="1 2">
    <name type="scientific">Streptomyces pratisoli</name>
    <dbReference type="NCBI Taxonomy" id="3139917"/>
    <lineage>
        <taxon>Bacteria</taxon>
        <taxon>Bacillati</taxon>
        <taxon>Actinomycetota</taxon>
        <taxon>Actinomycetes</taxon>
        <taxon>Kitasatosporales</taxon>
        <taxon>Streptomycetaceae</taxon>
        <taxon>Streptomyces</taxon>
    </lineage>
</organism>
<dbReference type="EMBL" id="JBBKAI010000002">
    <property type="protein sequence ID" value="MEJ8657851.1"/>
    <property type="molecule type" value="Genomic_DNA"/>
</dbReference>
<gene>
    <name evidence="1" type="ORF">WKI58_15175</name>
</gene>
<evidence type="ECO:0000313" key="1">
    <source>
        <dbReference type="EMBL" id="MEJ8657851.1"/>
    </source>
</evidence>
<keyword evidence="1" id="KW-0547">Nucleotide-binding</keyword>
<comment type="caution">
    <text evidence="1">The sequence shown here is derived from an EMBL/GenBank/DDBJ whole genome shotgun (WGS) entry which is preliminary data.</text>
</comment>
<name>A0ACC6QHN5_9ACTN</name>
<sequence>MTSHPAAAAPPSLDVRGLAYAYPDGHQALFGVDLTVARGERVALLGPNGAGKTTLVLHLNGILTGGAGTVTVAGLPVGKQHMAEIRRKVGIVFQDPDDQLFMPTVREDVAFGPAAAGMRGAELEKRVRGALDQVGMAEYLERPPHHLSFGQRRRVAVATVLAMEPEILVLDEPSSNLDPASRRELADILRSLDVTVLMVTHDLPYALELCPRAAILSEGVIAADGRTQDLLADPALMSAHRLELPFGFDPRAVATGA</sequence>
<evidence type="ECO:0000313" key="2">
    <source>
        <dbReference type="Proteomes" id="UP001375539"/>
    </source>
</evidence>
<keyword evidence="1" id="KW-0067">ATP-binding</keyword>
<accession>A0ACC6QHN5</accession>